<evidence type="ECO:0000256" key="5">
    <source>
        <dbReference type="ARBA" id="ARBA00022723"/>
    </source>
</evidence>
<evidence type="ECO:0000256" key="11">
    <source>
        <dbReference type="ARBA" id="ARBA00038168"/>
    </source>
</evidence>
<evidence type="ECO:0000256" key="12">
    <source>
        <dbReference type="RuleBase" id="RU362121"/>
    </source>
</evidence>
<feature type="non-terminal residue" evidence="14">
    <location>
        <position position="1"/>
    </location>
</feature>
<feature type="non-terminal residue" evidence="14">
    <location>
        <position position="54"/>
    </location>
</feature>
<name>L1ITG1_GUITC</name>
<dbReference type="OrthoDB" id="260519at2759"/>
<keyword evidence="4" id="KW-0812">Transmembrane</keyword>
<dbReference type="RefSeq" id="XP_005826105.1">
    <property type="nucleotide sequence ID" value="XM_005826048.1"/>
</dbReference>
<dbReference type="KEGG" id="gtt:GUITHDRAFT_55243"/>
<sequence length="54" mass="5952">PVWSKQQVSEKSSDSKCLLIIHNMVFDVTSFLREHPGGSGILRSSNGKEATDSF</sequence>
<dbReference type="InterPro" id="IPR036400">
    <property type="entry name" value="Cyt_B5-like_heme/steroid_sf"/>
</dbReference>
<evidence type="ECO:0000256" key="10">
    <source>
        <dbReference type="ARBA" id="ARBA00023136"/>
    </source>
</evidence>
<feature type="domain" description="Cytochrome b5 heme-binding" evidence="13">
    <location>
        <begin position="1"/>
        <end position="54"/>
    </location>
</feature>
<keyword evidence="16" id="KW-1185">Reference proteome</keyword>
<dbReference type="HOGENOM" id="CLU_102602_7_0_1"/>
<dbReference type="STRING" id="905079.L1ITG1"/>
<dbReference type="PaxDb" id="55529-EKX39125"/>
<dbReference type="SUPFAM" id="SSF55856">
    <property type="entry name" value="Cytochrome b5-like heme/steroid binding domain"/>
    <property type="match status" value="1"/>
</dbReference>
<dbReference type="GO" id="GO:0046872">
    <property type="term" value="F:metal ion binding"/>
    <property type="evidence" value="ECO:0007669"/>
    <property type="project" value="UniProtKB-UniRule"/>
</dbReference>
<evidence type="ECO:0000256" key="6">
    <source>
        <dbReference type="ARBA" id="ARBA00022824"/>
    </source>
</evidence>
<keyword evidence="8" id="KW-1133">Transmembrane helix</keyword>
<keyword evidence="5 12" id="KW-0479">Metal-binding</keyword>
<evidence type="ECO:0000256" key="9">
    <source>
        <dbReference type="ARBA" id="ARBA00023004"/>
    </source>
</evidence>
<gene>
    <name evidence="14" type="ORF">GUITHDRAFT_55243</name>
</gene>
<keyword evidence="6" id="KW-0256">Endoplasmic reticulum</keyword>
<keyword evidence="3 12" id="KW-0349">Heme</keyword>
<evidence type="ECO:0000256" key="7">
    <source>
        <dbReference type="ARBA" id="ARBA00022982"/>
    </source>
</evidence>
<dbReference type="Gene3D" id="3.10.120.10">
    <property type="entry name" value="Cytochrome b5-like heme/steroid binding domain"/>
    <property type="match status" value="1"/>
</dbReference>
<evidence type="ECO:0000256" key="1">
    <source>
        <dbReference type="ARBA" id="ARBA00004131"/>
    </source>
</evidence>
<dbReference type="PANTHER" id="PTHR19359">
    <property type="entry name" value="CYTOCHROME B5"/>
    <property type="match status" value="1"/>
</dbReference>
<comment type="similarity">
    <text evidence="11 12">Belongs to the cytochrome b5 family.</text>
</comment>
<evidence type="ECO:0000256" key="2">
    <source>
        <dbReference type="ARBA" id="ARBA00022448"/>
    </source>
</evidence>
<dbReference type="InterPro" id="IPR001199">
    <property type="entry name" value="Cyt_B5-like_heme/steroid-bd"/>
</dbReference>
<organism evidence="14">
    <name type="scientific">Guillardia theta (strain CCMP2712)</name>
    <name type="common">Cryptophyte</name>
    <dbReference type="NCBI Taxonomy" id="905079"/>
    <lineage>
        <taxon>Eukaryota</taxon>
        <taxon>Cryptophyceae</taxon>
        <taxon>Pyrenomonadales</taxon>
        <taxon>Geminigeraceae</taxon>
        <taxon>Guillardia</taxon>
    </lineage>
</organism>
<dbReference type="EMBL" id="JH993042">
    <property type="protein sequence ID" value="EKX39125.1"/>
    <property type="molecule type" value="Genomic_DNA"/>
</dbReference>
<keyword evidence="9 12" id="KW-0408">Iron</keyword>
<evidence type="ECO:0000259" key="13">
    <source>
        <dbReference type="PROSITE" id="PS50255"/>
    </source>
</evidence>
<dbReference type="PRINTS" id="PR00363">
    <property type="entry name" value="CYTOCHROMEB5"/>
</dbReference>
<proteinExistence type="inferred from homology"/>
<dbReference type="GeneID" id="17295865"/>
<dbReference type="GO" id="GO:0020037">
    <property type="term" value="F:heme binding"/>
    <property type="evidence" value="ECO:0007669"/>
    <property type="project" value="UniProtKB-UniRule"/>
</dbReference>
<dbReference type="Pfam" id="PF00173">
    <property type="entry name" value="Cyt-b5"/>
    <property type="match status" value="1"/>
</dbReference>
<reference evidence="14 16" key="1">
    <citation type="journal article" date="2012" name="Nature">
        <title>Algal genomes reveal evolutionary mosaicism and the fate of nucleomorphs.</title>
        <authorList>
            <consortium name="DOE Joint Genome Institute"/>
            <person name="Curtis B.A."/>
            <person name="Tanifuji G."/>
            <person name="Burki F."/>
            <person name="Gruber A."/>
            <person name="Irimia M."/>
            <person name="Maruyama S."/>
            <person name="Arias M.C."/>
            <person name="Ball S.G."/>
            <person name="Gile G.H."/>
            <person name="Hirakawa Y."/>
            <person name="Hopkins J.F."/>
            <person name="Kuo A."/>
            <person name="Rensing S.A."/>
            <person name="Schmutz J."/>
            <person name="Symeonidi A."/>
            <person name="Elias M."/>
            <person name="Eveleigh R.J."/>
            <person name="Herman E.K."/>
            <person name="Klute M.J."/>
            <person name="Nakayama T."/>
            <person name="Obornik M."/>
            <person name="Reyes-Prieto A."/>
            <person name="Armbrust E.V."/>
            <person name="Aves S.J."/>
            <person name="Beiko R.G."/>
            <person name="Coutinho P."/>
            <person name="Dacks J.B."/>
            <person name="Durnford D.G."/>
            <person name="Fast N.M."/>
            <person name="Green B.R."/>
            <person name="Grisdale C.J."/>
            <person name="Hempel F."/>
            <person name="Henrissat B."/>
            <person name="Hoppner M.P."/>
            <person name="Ishida K."/>
            <person name="Kim E."/>
            <person name="Koreny L."/>
            <person name="Kroth P.G."/>
            <person name="Liu Y."/>
            <person name="Malik S.B."/>
            <person name="Maier U.G."/>
            <person name="McRose D."/>
            <person name="Mock T."/>
            <person name="Neilson J.A."/>
            <person name="Onodera N.T."/>
            <person name="Poole A.M."/>
            <person name="Pritham E.J."/>
            <person name="Richards T.A."/>
            <person name="Rocap G."/>
            <person name="Roy S.W."/>
            <person name="Sarai C."/>
            <person name="Schaack S."/>
            <person name="Shirato S."/>
            <person name="Slamovits C.H."/>
            <person name="Spencer D.F."/>
            <person name="Suzuki S."/>
            <person name="Worden A.Z."/>
            <person name="Zauner S."/>
            <person name="Barry K."/>
            <person name="Bell C."/>
            <person name="Bharti A.K."/>
            <person name="Crow J.A."/>
            <person name="Grimwood J."/>
            <person name="Kramer R."/>
            <person name="Lindquist E."/>
            <person name="Lucas S."/>
            <person name="Salamov A."/>
            <person name="McFadden G.I."/>
            <person name="Lane C.E."/>
            <person name="Keeling P.J."/>
            <person name="Gray M.W."/>
            <person name="Grigoriev I.V."/>
            <person name="Archibald J.M."/>
        </authorList>
    </citation>
    <scope>NUCLEOTIDE SEQUENCE</scope>
    <source>
        <strain evidence="14 16">CCMP2712</strain>
    </source>
</reference>
<protein>
    <recommendedName>
        <fullName evidence="13">Cytochrome b5 heme-binding domain-containing protein</fullName>
    </recommendedName>
</protein>
<dbReference type="AlphaFoldDB" id="L1ITG1"/>
<dbReference type="PROSITE" id="PS00191">
    <property type="entry name" value="CYTOCHROME_B5_1"/>
    <property type="match status" value="1"/>
</dbReference>
<dbReference type="InterPro" id="IPR050668">
    <property type="entry name" value="Cytochrome_b5"/>
</dbReference>
<keyword evidence="2" id="KW-0813">Transport</keyword>
<dbReference type="SMART" id="SM01117">
    <property type="entry name" value="Cyt-b5"/>
    <property type="match status" value="1"/>
</dbReference>
<dbReference type="InterPro" id="IPR018506">
    <property type="entry name" value="Cyt_B5_heme-BS"/>
</dbReference>
<reference evidence="16" key="2">
    <citation type="submission" date="2012-11" db="EMBL/GenBank/DDBJ databases">
        <authorList>
            <person name="Kuo A."/>
            <person name="Curtis B.A."/>
            <person name="Tanifuji G."/>
            <person name="Burki F."/>
            <person name="Gruber A."/>
            <person name="Irimia M."/>
            <person name="Maruyama S."/>
            <person name="Arias M.C."/>
            <person name="Ball S.G."/>
            <person name="Gile G.H."/>
            <person name="Hirakawa Y."/>
            <person name="Hopkins J.F."/>
            <person name="Rensing S.A."/>
            <person name="Schmutz J."/>
            <person name="Symeonidi A."/>
            <person name="Elias M."/>
            <person name="Eveleigh R.J."/>
            <person name="Herman E.K."/>
            <person name="Klute M.J."/>
            <person name="Nakayama T."/>
            <person name="Obornik M."/>
            <person name="Reyes-Prieto A."/>
            <person name="Armbrust E.V."/>
            <person name="Aves S.J."/>
            <person name="Beiko R.G."/>
            <person name="Coutinho P."/>
            <person name="Dacks J.B."/>
            <person name="Durnford D.G."/>
            <person name="Fast N.M."/>
            <person name="Green B.R."/>
            <person name="Grisdale C."/>
            <person name="Hempe F."/>
            <person name="Henrissat B."/>
            <person name="Hoppner M.P."/>
            <person name="Ishida K.-I."/>
            <person name="Kim E."/>
            <person name="Koreny L."/>
            <person name="Kroth P.G."/>
            <person name="Liu Y."/>
            <person name="Malik S.-B."/>
            <person name="Maier U.G."/>
            <person name="McRose D."/>
            <person name="Mock T."/>
            <person name="Neilson J.A."/>
            <person name="Onodera N.T."/>
            <person name="Poole A.M."/>
            <person name="Pritham E.J."/>
            <person name="Richards T.A."/>
            <person name="Rocap G."/>
            <person name="Roy S.W."/>
            <person name="Sarai C."/>
            <person name="Schaack S."/>
            <person name="Shirato S."/>
            <person name="Slamovits C.H."/>
            <person name="Spencer D.F."/>
            <person name="Suzuki S."/>
            <person name="Worden A.Z."/>
            <person name="Zauner S."/>
            <person name="Barry K."/>
            <person name="Bell C."/>
            <person name="Bharti A.K."/>
            <person name="Crow J.A."/>
            <person name="Grimwood J."/>
            <person name="Kramer R."/>
            <person name="Lindquist E."/>
            <person name="Lucas S."/>
            <person name="Salamov A."/>
            <person name="McFadden G.I."/>
            <person name="Lane C.E."/>
            <person name="Keeling P.J."/>
            <person name="Gray M.W."/>
            <person name="Grigoriev I.V."/>
            <person name="Archibald J.M."/>
        </authorList>
    </citation>
    <scope>NUCLEOTIDE SEQUENCE</scope>
    <source>
        <strain evidence="16">CCMP2712</strain>
    </source>
</reference>
<dbReference type="EnsemblProtists" id="EKX39125">
    <property type="protein sequence ID" value="EKX39125"/>
    <property type="gene ID" value="GUITHDRAFT_55243"/>
</dbReference>
<evidence type="ECO:0000256" key="3">
    <source>
        <dbReference type="ARBA" id="ARBA00022617"/>
    </source>
</evidence>
<accession>L1ITG1</accession>
<dbReference type="PROSITE" id="PS50255">
    <property type="entry name" value="CYTOCHROME_B5_2"/>
    <property type="match status" value="1"/>
</dbReference>
<evidence type="ECO:0000256" key="4">
    <source>
        <dbReference type="ARBA" id="ARBA00022692"/>
    </source>
</evidence>
<evidence type="ECO:0000313" key="16">
    <source>
        <dbReference type="Proteomes" id="UP000011087"/>
    </source>
</evidence>
<dbReference type="GO" id="GO:0005789">
    <property type="term" value="C:endoplasmic reticulum membrane"/>
    <property type="evidence" value="ECO:0007669"/>
    <property type="project" value="UniProtKB-SubCell"/>
</dbReference>
<reference evidence="15" key="3">
    <citation type="submission" date="2015-06" db="UniProtKB">
        <authorList>
            <consortium name="EnsemblProtists"/>
        </authorList>
    </citation>
    <scope>IDENTIFICATION</scope>
</reference>
<evidence type="ECO:0000313" key="15">
    <source>
        <dbReference type="EnsemblProtists" id="EKX39125"/>
    </source>
</evidence>
<keyword evidence="10" id="KW-0472">Membrane</keyword>
<evidence type="ECO:0000313" key="14">
    <source>
        <dbReference type="EMBL" id="EKX39125.1"/>
    </source>
</evidence>
<dbReference type="Proteomes" id="UP000011087">
    <property type="component" value="Unassembled WGS sequence"/>
</dbReference>
<comment type="subcellular location">
    <subcellularLocation>
        <location evidence="1">Endoplasmic reticulum membrane</location>
        <topology evidence="1">Single-pass membrane protein</topology>
        <orientation evidence="1">Cytoplasmic side</orientation>
    </subcellularLocation>
</comment>
<dbReference type="PANTHER" id="PTHR19359:SF129">
    <property type="entry name" value="CYTOCHROME B5 ISOFORM B"/>
    <property type="match status" value="1"/>
</dbReference>
<evidence type="ECO:0000256" key="8">
    <source>
        <dbReference type="ARBA" id="ARBA00022989"/>
    </source>
</evidence>
<keyword evidence="7" id="KW-0249">Electron transport</keyword>